<evidence type="ECO:0000313" key="3">
    <source>
        <dbReference type="Proteomes" id="UP000694391"/>
    </source>
</evidence>
<evidence type="ECO:0000313" key="2">
    <source>
        <dbReference type="Ensembl" id="ENSCAFP00020031092.1"/>
    </source>
</evidence>
<proteinExistence type="predicted"/>
<evidence type="ECO:0000256" key="1">
    <source>
        <dbReference type="SAM" id="Phobius"/>
    </source>
</evidence>
<sequence>MDSRRLSDDQPTFDQFSYLLMGVCIGDFIGLIGVQPELLFATVEVPGGKPLLKPEHTHGCGRSAEREICAILIIMCLGVALLGFIFLGALCASWIWISVSFPRSGQFSAIISPIKFFPLSLSPLLPGPL</sequence>
<accession>A0A8C0LEQ1</accession>
<dbReference type="Ensembl" id="ENSCAFT00020035894.1">
    <property type="protein sequence ID" value="ENSCAFP00020031092.1"/>
    <property type="gene ID" value="ENSCAFG00020024263.1"/>
</dbReference>
<organism evidence="2 3">
    <name type="scientific">Canis lupus dingo</name>
    <name type="common">dingo</name>
    <dbReference type="NCBI Taxonomy" id="286419"/>
    <lineage>
        <taxon>Eukaryota</taxon>
        <taxon>Metazoa</taxon>
        <taxon>Chordata</taxon>
        <taxon>Craniata</taxon>
        <taxon>Vertebrata</taxon>
        <taxon>Euteleostomi</taxon>
        <taxon>Mammalia</taxon>
        <taxon>Eutheria</taxon>
        <taxon>Laurasiatheria</taxon>
        <taxon>Carnivora</taxon>
        <taxon>Caniformia</taxon>
        <taxon>Canidae</taxon>
        <taxon>Canis</taxon>
    </lineage>
</organism>
<dbReference type="GeneTree" id="ENSGT01120000272446"/>
<feature type="transmembrane region" description="Helical" evidence="1">
    <location>
        <begin position="71"/>
        <end position="97"/>
    </location>
</feature>
<feature type="transmembrane region" description="Helical" evidence="1">
    <location>
        <begin position="16"/>
        <end position="34"/>
    </location>
</feature>
<name>A0A8C0LEQ1_CANLU</name>
<dbReference type="Proteomes" id="UP000694391">
    <property type="component" value="Unplaced"/>
</dbReference>
<keyword evidence="1" id="KW-0472">Membrane</keyword>
<dbReference type="AlphaFoldDB" id="A0A8C0LEQ1"/>
<protein>
    <submittedName>
        <fullName evidence="2">Uncharacterized protein</fullName>
    </submittedName>
</protein>
<keyword evidence="3" id="KW-1185">Reference proteome</keyword>
<reference evidence="2" key="1">
    <citation type="submission" date="2025-08" db="UniProtKB">
        <authorList>
            <consortium name="Ensembl"/>
        </authorList>
    </citation>
    <scope>IDENTIFICATION</scope>
</reference>
<keyword evidence="1" id="KW-0812">Transmembrane</keyword>
<reference evidence="2" key="2">
    <citation type="submission" date="2025-09" db="UniProtKB">
        <authorList>
            <consortium name="Ensembl"/>
        </authorList>
    </citation>
    <scope>IDENTIFICATION</scope>
</reference>
<keyword evidence="1" id="KW-1133">Transmembrane helix</keyword>